<dbReference type="AlphaFoldDB" id="A0A1Y2D068"/>
<reference evidence="2 3" key="1">
    <citation type="submission" date="2016-07" db="EMBL/GenBank/DDBJ databases">
        <title>Pervasive Adenine N6-methylation of Active Genes in Fungi.</title>
        <authorList>
            <consortium name="DOE Joint Genome Institute"/>
            <person name="Mondo S.J."/>
            <person name="Dannebaum R.O."/>
            <person name="Kuo R.C."/>
            <person name="Labutti K."/>
            <person name="Haridas S."/>
            <person name="Kuo A."/>
            <person name="Salamov A."/>
            <person name="Ahrendt S.R."/>
            <person name="Lipzen A."/>
            <person name="Sullivan W."/>
            <person name="Andreopoulos W.B."/>
            <person name="Clum A."/>
            <person name="Lindquist E."/>
            <person name="Daum C."/>
            <person name="Ramamoorthy G.K."/>
            <person name="Gryganskyi A."/>
            <person name="Culley D."/>
            <person name="Magnuson J.K."/>
            <person name="James T.Y."/>
            <person name="O'Malley M.A."/>
            <person name="Stajich J.E."/>
            <person name="Spatafora J.W."/>
            <person name="Visel A."/>
            <person name="Grigoriev I.V."/>
        </authorList>
    </citation>
    <scope>NUCLEOTIDE SEQUENCE [LARGE SCALE GENOMIC DNA]</scope>
    <source>
        <strain evidence="2 3">JEL800</strain>
    </source>
</reference>
<protein>
    <submittedName>
        <fullName evidence="2">Uncharacterized protein</fullName>
    </submittedName>
</protein>
<evidence type="ECO:0000256" key="1">
    <source>
        <dbReference type="SAM" id="MobiDB-lite"/>
    </source>
</evidence>
<name>A0A1Y2D068_9FUNG</name>
<sequence>MRHMHLVLHPSNPINSSNFQEQRDSQSFNRKMSQSNETFVCNRAKALERQELFQTKWIGSFPTKSIGKPKTQPTESWKKYRKYNGTFKFSSGINVRHDSGACIFDEESAFVSRTPKPSNAETTNEAETILCPITPNQSIAFSKVGTNSASKITHPSDTSFKIAPTPLQIKTSATSTSPTYSMPRYNMNALETVSLTIQSLSLSELDLKVRIFNERIKLATFNTWWLHNDTPDIDYIPEDFEAFQGLLKKLREDGCEFLEVFRVPKVVKGEWNKDRAFVEERVTEKILALESFPSIELAQVESEVSESVDCLARLLVEETSTPSDSIRNPNWWNRICRVVYSCFCIFVSSSSLFDLP</sequence>
<evidence type="ECO:0000313" key="2">
    <source>
        <dbReference type="EMBL" id="ORY52689.1"/>
    </source>
</evidence>
<accession>A0A1Y2D068</accession>
<proteinExistence type="predicted"/>
<dbReference type="EMBL" id="MCGO01000003">
    <property type="protein sequence ID" value="ORY52689.1"/>
    <property type="molecule type" value="Genomic_DNA"/>
</dbReference>
<gene>
    <name evidence="2" type="ORF">BCR33DRAFT_824535</name>
</gene>
<comment type="caution">
    <text evidence="2">The sequence shown here is derived from an EMBL/GenBank/DDBJ whole genome shotgun (WGS) entry which is preliminary data.</text>
</comment>
<evidence type="ECO:0000313" key="3">
    <source>
        <dbReference type="Proteomes" id="UP000193642"/>
    </source>
</evidence>
<keyword evidence="3" id="KW-1185">Reference proteome</keyword>
<feature type="compositionally biased region" description="Polar residues" evidence="1">
    <location>
        <begin position="12"/>
        <end position="34"/>
    </location>
</feature>
<feature type="region of interest" description="Disordered" evidence="1">
    <location>
        <begin position="1"/>
        <end position="34"/>
    </location>
</feature>
<dbReference type="Proteomes" id="UP000193642">
    <property type="component" value="Unassembled WGS sequence"/>
</dbReference>
<organism evidence="2 3">
    <name type="scientific">Rhizoclosmatium globosum</name>
    <dbReference type="NCBI Taxonomy" id="329046"/>
    <lineage>
        <taxon>Eukaryota</taxon>
        <taxon>Fungi</taxon>
        <taxon>Fungi incertae sedis</taxon>
        <taxon>Chytridiomycota</taxon>
        <taxon>Chytridiomycota incertae sedis</taxon>
        <taxon>Chytridiomycetes</taxon>
        <taxon>Chytridiales</taxon>
        <taxon>Chytriomycetaceae</taxon>
        <taxon>Rhizoclosmatium</taxon>
    </lineage>
</organism>